<reference evidence="2" key="1">
    <citation type="submission" date="2011-11" db="EMBL/GenBank/DDBJ databases">
        <title>Improved High-Quality Draft sequence of Desulfovibrio sp. U5L.</title>
        <authorList>
            <consortium name="US DOE Joint Genome Institute"/>
            <person name="Lucas S."/>
            <person name="Han J."/>
            <person name="Lapidus A."/>
            <person name="Cheng J.-F."/>
            <person name="Goodwin L."/>
            <person name="Pitluck S."/>
            <person name="Peters L."/>
            <person name="Ovchinnikova G."/>
            <person name="Held B."/>
            <person name="Detter J.C."/>
            <person name="Han C."/>
            <person name="Tapia R."/>
            <person name="Land M."/>
            <person name="Hauser L."/>
            <person name="Kyrpides N."/>
            <person name="Ivanova N."/>
            <person name="Pagani I."/>
            <person name="Gabster J."/>
            <person name="Walker C."/>
            <person name="Stolyar S."/>
            <person name="Stahl D."/>
            <person name="Arkin A."/>
            <person name="Dehal P."/>
            <person name="Hazen T."/>
            <person name="Woyke T."/>
        </authorList>
    </citation>
    <scope>NUCLEOTIDE SEQUENCE [LARGE SCALE GENOMIC DNA]</scope>
    <source>
        <strain evidence="2">U5L</strain>
    </source>
</reference>
<organism evidence="2">
    <name type="scientific">Desulfovibrio sp. U5L</name>
    <dbReference type="NCBI Taxonomy" id="596152"/>
    <lineage>
        <taxon>Bacteria</taxon>
        <taxon>Pseudomonadati</taxon>
        <taxon>Thermodesulfobacteriota</taxon>
        <taxon>Desulfovibrionia</taxon>
        <taxon>Desulfovibrionales</taxon>
        <taxon>Desulfovibrionaceae</taxon>
        <taxon>Desulfovibrio</taxon>
    </lineage>
</organism>
<dbReference type="OrthoDB" id="5919053at2"/>
<accession>I2Q567</accession>
<evidence type="ECO:0000256" key="1">
    <source>
        <dbReference type="SAM" id="MobiDB-lite"/>
    </source>
</evidence>
<feature type="compositionally biased region" description="Low complexity" evidence="1">
    <location>
        <begin position="272"/>
        <end position="292"/>
    </location>
</feature>
<sequence>MAYFQNPDPVKITPLDLGEIKKENALSELINQRQQDMAYESNAKNALNEAIKRDPTGQNVLRDVAARGFGSSALDAVGKMGTNALRNAQIAKAQTDFISTYAPLIKDQASLDMVRAKYNGTFGQDVPQQFHTYYDGLGQDALKLSLGAAGNIQLQRNDATGAAVGAPPGVDVGTWNSVNMARNADNRAADANSRAQALFPGQMAQQGATFEHTQASTESLRNKQQIIYGPDPTDWRGKKKVPGIVMPGENGGPGTFTPLQGIQGQQSGGSGDETQGGSIPQGGQAAGQATQGSPVPGARQAPDGNWYVPDSTRPGKYLRVN</sequence>
<evidence type="ECO:0000313" key="2">
    <source>
        <dbReference type="EMBL" id="EIG54923.1"/>
    </source>
</evidence>
<feature type="region of interest" description="Disordered" evidence="1">
    <location>
        <begin position="206"/>
        <end position="321"/>
    </location>
</feature>
<dbReference type="AlphaFoldDB" id="I2Q567"/>
<gene>
    <name evidence="2" type="ORF">DesU5LDRAFT_3290</name>
</gene>
<dbReference type="EMBL" id="JH600068">
    <property type="protein sequence ID" value="EIG54923.1"/>
    <property type="molecule type" value="Genomic_DNA"/>
</dbReference>
<feature type="compositionally biased region" description="Polar residues" evidence="1">
    <location>
        <begin position="206"/>
        <end position="225"/>
    </location>
</feature>
<proteinExistence type="predicted"/>
<dbReference type="STRING" id="596152.DesU5LDRAFT_3290"/>
<name>I2Q567_9BACT</name>
<dbReference type="HOGENOM" id="CLU_865276_0_0_7"/>
<protein>
    <submittedName>
        <fullName evidence="2">Uncharacterized protein</fullName>
    </submittedName>
</protein>